<dbReference type="AlphaFoldDB" id="A0A1H3UU05"/>
<dbReference type="GO" id="GO:0004222">
    <property type="term" value="F:metalloendopeptidase activity"/>
    <property type="evidence" value="ECO:0007669"/>
    <property type="project" value="TreeGrafter"/>
</dbReference>
<reference evidence="3" key="1">
    <citation type="submission" date="2016-10" db="EMBL/GenBank/DDBJ databases">
        <authorList>
            <person name="Varghese N."/>
            <person name="Submissions S."/>
        </authorList>
    </citation>
    <scope>NUCLEOTIDE SEQUENCE [LARGE SCALE GENOMIC DNA]</scope>
    <source>
        <strain evidence="3">SP</strain>
    </source>
</reference>
<evidence type="ECO:0000313" key="2">
    <source>
        <dbReference type="EMBL" id="SDZ65325.1"/>
    </source>
</evidence>
<dbReference type="SUPFAM" id="SSF51261">
    <property type="entry name" value="Duplicated hybrid motif"/>
    <property type="match status" value="1"/>
</dbReference>
<dbReference type="InterPro" id="IPR011055">
    <property type="entry name" value="Dup_hybrid_motif"/>
</dbReference>
<dbReference type="Proteomes" id="UP000198935">
    <property type="component" value="Unassembled WGS sequence"/>
</dbReference>
<protein>
    <submittedName>
        <fullName evidence="2">Peptidase family M23</fullName>
    </submittedName>
</protein>
<dbReference type="STRING" id="1503961.SAMN05421736_12549"/>
<dbReference type="PANTHER" id="PTHR21666:SF270">
    <property type="entry name" value="MUREIN HYDROLASE ACTIVATOR ENVC"/>
    <property type="match status" value="1"/>
</dbReference>
<dbReference type="InterPro" id="IPR050570">
    <property type="entry name" value="Cell_wall_metabolism_enzyme"/>
</dbReference>
<name>A0A1H3UU05_9BACI</name>
<keyword evidence="3" id="KW-1185">Reference proteome</keyword>
<feature type="domain" description="M23ase beta-sheet core" evidence="1">
    <location>
        <begin position="2"/>
        <end position="73"/>
    </location>
</feature>
<accession>A0A1H3UU05</accession>
<dbReference type="Pfam" id="PF01551">
    <property type="entry name" value="Peptidase_M23"/>
    <property type="match status" value="1"/>
</dbReference>
<dbReference type="Gene3D" id="2.70.70.10">
    <property type="entry name" value="Glucose Permease (Domain IIA)"/>
    <property type="match status" value="1"/>
</dbReference>
<gene>
    <name evidence="2" type="ORF">SAMN05421736_12549</name>
</gene>
<dbReference type="EMBL" id="FNPI01000025">
    <property type="protein sequence ID" value="SDZ65325.1"/>
    <property type="molecule type" value="Genomic_DNA"/>
</dbReference>
<dbReference type="PANTHER" id="PTHR21666">
    <property type="entry name" value="PEPTIDASE-RELATED"/>
    <property type="match status" value="1"/>
</dbReference>
<sequence>MISAGWENGYGNTIRINHNNGMESVYAHLDSMDVSTGETVSQGQTIGQIGSTVNSTRIHLHFEVYEAGQLMDPMSMDYLNTYSH</sequence>
<evidence type="ECO:0000259" key="1">
    <source>
        <dbReference type="Pfam" id="PF01551"/>
    </source>
</evidence>
<dbReference type="CDD" id="cd12797">
    <property type="entry name" value="M23_peptidase"/>
    <property type="match status" value="1"/>
</dbReference>
<evidence type="ECO:0000313" key="3">
    <source>
        <dbReference type="Proteomes" id="UP000198935"/>
    </source>
</evidence>
<proteinExistence type="predicted"/>
<organism evidence="2 3">
    <name type="scientific">Evansella caseinilytica</name>
    <dbReference type="NCBI Taxonomy" id="1503961"/>
    <lineage>
        <taxon>Bacteria</taxon>
        <taxon>Bacillati</taxon>
        <taxon>Bacillota</taxon>
        <taxon>Bacilli</taxon>
        <taxon>Bacillales</taxon>
        <taxon>Bacillaceae</taxon>
        <taxon>Evansella</taxon>
    </lineage>
</organism>
<dbReference type="InterPro" id="IPR016047">
    <property type="entry name" value="M23ase_b-sheet_dom"/>
</dbReference>